<keyword evidence="1" id="KW-0472">Membrane</keyword>
<protein>
    <submittedName>
        <fullName evidence="2">Uncharacterized protein</fullName>
    </submittedName>
</protein>
<evidence type="ECO:0000313" key="3">
    <source>
        <dbReference type="Proteomes" id="UP000438429"/>
    </source>
</evidence>
<name>A0A6A4S9C9_SCOMX</name>
<accession>A0A6A4S9C9</accession>
<comment type="caution">
    <text evidence="2">The sequence shown here is derived from an EMBL/GenBank/DDBJ whole genome shotgun (WGS) entry which is preliminary data.</text>
</comment>
<evidence type="ECO:0000256" key="1">
    <source>
        <dbReference type="SAM" id="Phobius"/>
    </source>
</evidence>
<reference evidence="2 3" key="1">
    <citation type="submission" date="2019-06" db="EMBL/GenBank/DDBJ databases">
        <title>Draft genomes of female and male turbot (Scophthalmus maximus).</title>
        <authorList>
            <person name="Xu H."/>
            <person name="Xu X.-W."/>
            <person name="Shao C."/>
            <person name="Chen S."/>
        </authorList>
    </citation>
    <scope>NUCLEOTIDE SEQUENCE [LARGE SCALE GENOMIC DNA]</scope>
    <source>
        <strain evidence="2">Ysfricsl-2016a</strain>
        <tissue evidence="2">Blood</tissue>
    </source>
</reference>
<keyword evidence="1" id="KW-1133">Transmembrane helix</keyword>
<keyword evidence="1" id="KW-0812">Transmembrane</keyword>
<gene>
    <name evidence="2" type="ORF">F2P81_018050</name>
</gene>
<proteinExistence type="predicted"/>
<dbReference type="EMBL" id="VEVO01000016">
    <property type="protein sequence ID" value="KAF0028945.1"/>
    <property type="molecule type" value="Genomic_DNA"/>
</dbReference>
<dbReference type="AlphaFoldDB" id="A0A6A4S9C9"/>
<sequence length="110" mass="12438">MSVDDFSLNVTFGLPPLSSSSSFSNSSLYPLYIHFQFATTGTVTFVCFTFASTLLLLPLYFLVIYMGVQQWRSQRSVRGGRSMSHSDIFTYHVVMMELVVVFHVCIFGLL</sequence>
<feature type="transmembrane region" description="Helical" evidence="1">
    <location>
        <begin position="89"/>
        <end position="109"/>
    </location>
</feature>
<dbReference type="Proteomes" id="UP000438429">
    <property type="component" value="Unassembled WGS sequence"/>
</dbReference>
<organism evidence="2 3">
    <name type="scientific">Scophthalmus maximus</name>
    <name type="common">Turbot</name>
    <name type="synonym">Psetta maxima</name>
    <dbReference type="NCBI Taxonomy" id="52904"/>
    <lineage>
        <taxon>Eukaryota</taxon>
        <taxon>Metazoa</taxon>
        <taxon>Chordata</taxon>
        <taxon>Craniata</taxon>
        <taxon>Vertebrata</taxon>
        <taxon>Euteleostomi</taxon>
        <taxon>Actinopterygii</taxon>
        <taxon>Neopterygii</taxon>
        <taxon>Teleostei</taxon>
        <taxon>Neoteleostei</taxon>
        <taxon>Acanthomorphata</taxon>
        <taxon>Carangaria</taxon>
        <taxon>Pleuronectiformes</taxon>
        <taxon>Pleuronectoidei</taxon>
        <taxon>Scophthalmidae</taxon>
        <taxon>Scophthalmus</taxon>
    </lineage>
</organism>
<evidence type="ECO:0000313" key="2">
    <source>
        <dbReference type="EMBL" id="KAF0028945.1"/>
    </source>
</evidence>
<feature type="transmembrane region" description="Helical" evidence="1">
    <location>
        <begin position="43"/>
        <end position="68"/>
    </location>
</feature>